<protein>
    <recommendedName>
        <fullName evidence="5">Ubiquitin-like protease family profile domain-containing protein</fullName>
    </recommendedName>
</protein>
<dbReference type="GO" id="GO:0008234">
    <property type="term" value="F:cysteine-type peptidase activity"/>
    <property type="evidence" value="ECO:0007669"/>
    <property type="project" value="InterPro"/>
</dbReference>
<keyword evidence="4" id="KW-0472">Membrane</keyword>
<dbReference type="InterPro" id="IPR003653">
    <property type="entry name" value="Peptidase_C48_C"/>
</dbReference>
<keyword evidence="2" id="KW-0645">Protease</keyword>
<comment type="caution">
    <text evidence="6">The sequence shown here is derived from an EMBL/GenBank/DDBJ whole genome shotgun (WGS) entry which is preliminary data.</text>
</comment>
<keyword evidence="3" id="KW-0378">Hydrolase</keyword>
<dbReference type="SUPFAM" id="SSF54001">
    <property type="entry name" value="Cysteine proteinases"/>
    <property type="match status" value="1"/>
</dbReference>
<evidence type="ECO:0000313" key="6">
    <source>
        <dbReference type="EMBL" id="KAK2662173.1"/>
    </source>
</evidence>
<keyword evidence="4" id="KW-1133">Transmembrane helix</keyword>
<keyword evidence="4" id="KW-0812">Transmembrane</keyword>
<dbReference type="Pfam" id="PF02902">
    <property type="entry name" value="Peptidase_C48"/>
    <property type="match status" value="1"/>
</dbReference>
<feature type="transmembrane region" description="Helical" evidence="4">
    <location>
        <begin position="52"/>
        <end position="74"/>
    </location>
</feature>
<dbReference type="Gene3D" id="1.10.418.20">
    <property type="match status" value="1"/>
</dbReference>
<evidence type="ECO:0000259" key="5">
    <source>
        <dbReference type="Pfam" id="PF02902"/>
    </source>
</evidence>
<gene>
    <name evidence="6" type="ORF">Ddye_000747</name>
</gene>
<dbReference type="InterPro" id="IPR038765">
    <property type="entry name" value="Papain-like_cys_pep_sf"/>
</dbReference>
<feature type="domain" description="Ubiquitin-like protease family profile" evidence="5">
    <location>
        <begin position="93"/>
        <end position="147"/>
    </location>
</feature>
<evidence type="ECO:0000313" key="7">
    <source>
        <dbReference type="Proteomes" id="UP001280121"/>
    </source>
</evidence>
<evidence type="ECO:0000256" key="1">
    <source>
        <dbReference type="ARBA" id="ARBA00005234"/>
    </source>
</evidence>
<organism evidence="6 7">
    <name type="scientific">Dipteronia dyeriana</name>
    <dbReference type="NCBI Taxonomy" id="168575"/>
    <lineage>
        <taxon>Eukaryota</taxon>
        <taxon>Viridiplantae</taxon>
        <taxon>Streptophyta</taxon>
        <taxon>Embryophyta</taxon>
        <taxon>Tracheophyta</taxon>
        <taxon>Spermatophyta</taxon>
        <taxon>Magnoliopsida</taxon>
        <taxon>eudicotyledons</taxon>
        <taxon>Gunneridae</taxon>
        <taxon>Pentapetalae</taxon>
        <taxon>rosids</taxon>
        <taxon>malvids</taxon>
        <taxon>Sapindales</taxon>
        <taxon>Sapindaceae</taxon>
        <taxon>Hippocastanoideae</taxon>
        <taxon>Acereae</taxon>
        <taxon>Dipteronia</taxon>
    </lineage>
</organism>
<comment type="similarity">
    <text evidence="1">Belongs to the peptidase C48 family.</text>
</comment>
<dbReference type="EMBL" id="JANJYI010000001">
    <property type="protein sequence ID" value="KAK2662173.1"/>
    <property type="molecule type" value="Genomic_DNA"/>
</dbReference>
<accession>A0AAE0CTD4</accession>
<dbReference type="AlphaFoldDB" id="A0AAE0CTD4"/>
<dbReference type="GO" id="GO:0006508">
    <property type="term" value="P:proteolysis"/>
    <property type="evidence" value="ECO:0007669"/>
    <property type="project" value="UniProtKB-KW"/>
</dbReference>
<proteinExistence type="inferred from homology"/>
<name>A0AAE0CTD4_9ROSI</name>
<keyword evidence="7" id="KW-1185">Reference proteome</keyword>
<dbReference type="Proteomes" id="UP001280121">
    <property type="component" value="Unassembled WGS sequence"/>
</dbReference>
<evidence type="ECO:0000256" key="4">
    <source>
        <dbReference type="SAM" id="Phobius"/>
    </source>
</evidence>
<reference evidence="6" key="1">
    <citation type="journal article" date="2023" name="Plant J.">
        <title>Genome sequences and population genomics provide insights into the demographic history, inbreeding, and mutation load of two 'living fossil' tree species of Dipteronia.</title>
        <authorList>
            <person name="Feng Y."/>
            <person name="Comes H.P."/>
            <person name="Chen J."/>
            <person name="Zhu S."/>
            <person name="Lu R."/>
            <person name="Zhang X."/>
            <person name="Li P."/>
            <person name="Qiu J."/>
            <person name="Olsen K.M."/>
            <person name="Qiu Y."/>
        </authorList>
    </citation>
    <scope>NUCLEOTIDE SEQUENCE</scope>
    <source>
        <strain evidence="6">KIB01</strain>
    </source>
</reference>
<sequence>MREIILDLPGIQVKRMSFRSLNPRTFVDSEIICALAEYRTLMMKRSRSPLRWYLTTYFVVCIFNNSYYVIFSLFDVELTGSICENCVVSSNFQMHALHIVLASEIDVDFLSTFSFSSFTITTFTAPEQQNCYDCGLFVCMFMDDNYHSPNQMVTFDSETYHLLLGRFLAVVLENNHLKQLQLDAQNHHKELLSKGLQLNGKKRPGSKQAITKVKGVKR</sequence>
<evidence type="ECO:0000256" key="2">
    <source>
        <dbReference type="ARBA" id="ARBA00022670"/>
    </source>
</evidence>
<evidence type="ECO:0000256" key="3">
    <source>
        <dbReference type="ARBA" id="ARBA00022801"/>
    </source>
</evidence>